<feature type="region of interest" description="Disordered" evidence="1">
    <location>
        <begin position="125"/>
        <end position="183"/>
    </location>
</feature>
<organism evidence="2 3">
    <name type="scientific">Amycolatopsis marina</name>
    <dbReference type="NCBI Taxonomy" id="490629"/>
    <lineage>
        <taxon>Bacteria</taxon>
        <taxon>Bacillati</taxon>
        <taxon>Actinomycetota</taxon>
        <taxon>Actinomycetes</taxon>
        <taxon>Pseudonocardiales</taxon>
        <taxon>Pseudonocardiaceae</taxon>
        <taxon>Amycolatopsis</taxon>
    </lineage>
</organism>
<protein>
    <submittedName>
        <fullName evidence="2">Uncharacterized protein</fullName>
    </submittedName>
</protein>
<gene>
    <name evidence="2" type="ORF">SAMN05216266_104105</name>
</gene>
<proteinExistence type="predicted"/>
<evidence type="ECO:0000313" key="2">
    <source>
        <dbReference type="EMBL" id="SFB05914.1"/>
    </source>
</evidence>
<feature type="compositionally biased region" description="Basic and acidic residues" evidence="1">
    <location>
        <begin position="140"/>
        <end position="173"/>
    </location>
</feature>
<dbReference type="AlphaFoldDB" id="A0A1I0XYC5"/>
<feature type="compositionally biased region" description="Low complexity" evidence="1">
    <location>
        <begin position="128"/>
        <end position="138"/>
    </location>
</feature>
<name>A0A1I0XYC5_9PSEU</name>
<evidence type="ECO:0000256" key="1">
    <source>
        <dbReference type="SAM" id="MobiDB-lite"/>
    </source>
</evidence>
<dbReference type="Proteomes" id="UP000243799">
    <property type="component" value="Unassembled WGS sequence"/>
</dbReference>
<dbReference type="STRING" id="490629.SAMN05216266_104105"/>
<sequence length="426" mass="46309">MNDDGDVRTPGPGLAESIVSRVRRSAPRSWLLRRTPPRALLVNTPGGTEARLAVECLVRERGWRFAVSPAEANLLVVTGAAVDGFERYLDPVWRAIPAPRVRADVATAPDALTELERAVGELRDVRGQRAQARQAASAPETDHDEPHDDSRTEHHNDHGGHGEHHGGHGHDMGGMEMPGGIPMAERAEDRDGLMLDQLHVPLGPVLTAWPAGLVLDTTMQGDVLTEVGVRTVGLSEVPGNAPWTRVWRRISAGQNVPAAEPARQELARHLDACVSLLSVAGWEDAAGRARLLRDNVLRETARPDAARIRSWARRVRRSRTLRWLLSDVGAIAHDPGTPQALTGDALSRLNRWLDTIGELSEHDEPCEPSPQDGEGRTAEREHETRWTLDALPGLLCGSELAIARLIVASLHLDLDLLPAAHGVSHG</sequence>
<feature type="compositionally biased region" description="Low complexity" evidence="1">
    <location>
        <begin position="174"/>
        <end position="183"/>
    </location>
</feature>
<reference evidence="3" key="1">
    <citation type="submission" date="2016-10" db="EMBL/GenBank/DDBJ databases">
        <authorList>
            <person name="Varghese N."/>
            <person name="Submissions S."/>
        </authorList>
    </citation>
    <scope>NUCLEOTIDE SEQUENCE [LARGE SCALE GENOMIC DNA]</scope>
    <source>
        <strain evidence="3">CGMCC 4.3568</strain>
    </source>
</reference>
<feature type="compositionally biased region" description="Basic and acidic residues" evidence="1">
    <location>
        <begin position="373"/>
        <end position="383"/>
    </location>
</feature>
<feature type="region of interest" description="Disordered" evidence="1">
    <location>
        <begin position="359"/>
        <end position="383"/>
    </location>
</feature>
<dbReference type="RefSeq" id="WP_177242532.1">
    <property type="nucleotide sequence ID" value="NZ_FOKG01000004.1"/>
</dbReference>
<dbReference type="EMBL" id="FOKG01000004">
    <property type="protein sequence ID" value="SFB05914.1"/>
    <property type="molecule type" value="Genomic_DNA"/>
</dbReference>
<evidence type="ECO:0000313" key="3">
    <source>
        <dbReference type="Proteomes" id="UP000243799"/>
    </source>
</evidence>
<accession>A0A1I0XYC5</accession>
<keyword evidence="3" id="KW-1185">Reference proteome</keyword>